<sequence length="103" mass="10815">MRVSKLLLALALTGSTGAFAYDGFQADFAVCTQGNNKGEVVAACTRLIDNAAAENATIGMFYGLRAANNDDPAQNCRDARKSLELAEDDAIKGLSQQLIAANC</sequence>
<keyword evidence="1" id="KW-0732">Signal</keyword>
<dbReference type="RefSeq" id="WP_069623089.1">
    <property type="nucleotide sequence ID" value="NZ_LPWD01000059.1"/>
</dbReference>
<feature type="chain" id="PRO_5009139353" evidence="1">
    <location>
        <begin position="21"/>
        <end position="103"/>
    </location>
</feature>
<dbReference type="Proteomes" id="UP000095042">
    <property type="component" value="Unassembled WGS sequence"/>
</dbReference>
<feature type="signal peptide" evidence="1">
    <location>
        <begin position="1"/>
        <end position="20"/>
    </location>
</feature>
<dbReference type="EMBL" id="LPWD01000059">
    <property type="protein sequence ID" value="ODS03713.1"/>
    <property type="molecule type" value="Genomic_DNA"/>
</dbReference>
<evidence type="ECO:0000313" key="2">
    <source>
        <dbReference type="EMBL" id="ODS03713.1"/>
    </source>
</evidence>
<keyword evidence="3" id="KW-1185">Reference proteome</keyword>
<evidence type="ECO:0000256" key="1">
    <source>
        <dbReference type="SAM" id="SignalP"/>
    </source>
</evidence>
<evidence type="ECO:0000313" key="3">
    <source>
        <dbReference type="Proteomes" id="UP000095042"/>
    </source>
</evidence>
<comment type="caution">
    <text evidence="2">The sequence shown here is derived from an EMBL/GenBank/DDBJ whole genome shotgun (WGS) entry which is preliminary data.</text>
</comment>
<dbReference type="AlphaFoldDB" id="A0A1E3WD17"/>
<name>A0A1E3WD17_9HYPH</name>
<gene>
    <name evidence="2" type="ORF">AUC71_08110</name>
</gene>
<proteinExistence type="predicted"/>
<accession>A0A1E3WD17</accession>
<protein>
    <submittedName>
        <fullName evidence="2">Uncharacterized protein</fullName>
    </submittedName>
</protein>
<dbReference type="OrthoDB" id="8452696at2"/>
<reference evidence="2 3" key="1">
    <citation type="journal article" date="2016" name="Environ. Microbiol.">
        <title>New Methyloceanibacter diversity from North Sea sediments includes methanotroph containing solely the soluble methane monooxygenase.</title>
        <authorList>
            <person name="Vekeman B."/>
            <person name="Kerckhof F.M."/>
            <person name="Cremers G."/>
            <person name="de Vos P."/>
            <person name="Vandamme P."/>
            <person name="Boon N."/>
            <person name="Op den Camp H.J."/>
            <person name="Heylen K."/>
        </authorList>
    </citation>
    <scope>NUCLEOTIDE SEQUENCE [LARGE SCALE GENOMIC DNA]</scope>
    <source>
        <strain evidence="2 3">R-67177</strain>
    </source>
</reference>
<organism evidence="2 3">
    <name type="scientific">Methyloceanibacter marginalis</name>
    <dbReference type="NCBI Taxonomy" id="1774971"/>
    <lineage>
        <taxon>Bacteria</taxon>
        <taxon>Pseudomonadati</taxon>
        <taxon>Pseudomonadota</taxon>
        <taxon>Alphaproteobacteria</taxon>
        <taxon>Hyphomicrobiales</taxon>
        <taxon>Hyphomicrobiaceae</taxon>
        <taxon>Methyloceanibacter</taxon>
    </lineage>
</organism>